<accession>A0AAV4APN9</accession>
<evidence type="ECO:0000256" key="6">
    <source>
        <dbReference type="SAM" id="MobiDB-lite"/>
    </source>
</evidence>
<feature type="region of interest" description="Disordered" evidence="6">
    <location>
        <begin position="432"/>
        <end position="528"/>
    </location>
</feature>
<dbReference type="GO" id="GO:0098609">
    <property type="term" value="P:cell-cell adhesion"/>
    <property type="evidence" value="ECO:0007669"/>
    <property type="project" value="TreeGrafter"/>
</dbReference>
<dbReference type="InterPro" id="IPR036179">
    <property type="entry name" value="Ig-like_dom_sf"/>
</dbReference>
<protein>
    <submittedName>
        <fullName evidence="9">Protein amalgam-like protein</fullName>
    </submittedName>
</protein>
<dbReference type="GO" id="GO:0005911">
    <property type="term" value="C:cell-cell junction"/>
    <property type="evidence" value="ECO:0007669"/>
    <property type="project" value="TreeGrafter"/>
</dbReference>
<comment type="subcellular location">
    <subcellularLocation>
        <location evidence="1">Membrane</location>
        <topology evidence="1">Single-pass type I membrane protein</topology>
    </subcellularLocation>
</comment>
<comment type="caution">
    <text evidence="9">The sequence shown here is derived from an EMBL/GenBank/DDBJ whole genome shotgun (WGS) entry which is preliminary data.</text>
</comment>
<evidence type="ECO:0000256" key="7">
    <source>
        <dbReference type="SAM" id="Phobius"/>
    </source>
</evidence>
<keyword evidence="5" id="KW-0393">Immunoglobulin domain</keyword>
<dbReference type="InterPro" id="IPR007110">
    <property type="entry name" value="Ig-like_dom"/>
</dbReference>
<keyword evidence="4" id="KW-0325">Glycoprotein</keyword>
<dbReference type="Pfam" id="PF13927">
    <property type="entry name" value="Ig_3"/>
    <property type="match status" value="1"/>
</dbReference>
<proteinExistence type="predicted"/>
<feature type="transmembrane region" description="Helical" evidence="7">
    <location>
        <begin position="349"/>
        <end position="370"/>
    </location>
</feature>
<organism evidence="9 10">
    <name type="scientific">Plakobranchus ocellatus</name>
    <dbReference type="NCBI Taxonomy" id="259542"/>
    <lineage>
        <taxon>Eukaryota</taxon>
        <taxon>Metazoa</taxon>
        <taxon>Spiralia</taxon>
        <taxon>Lophotrochozoa</taxon>
        <taxon>Mollusca</taxon>
        <taxon>Gastropoda</taxon>
        <taxon>Heterobranchia</taxon>
        <taxon>Euthyneura</taxon>
        <taxon>Panpulmonata</taxon>
        <taxon>Sacoglossa</taxon>
        <taxon>Placobranchoidea</taxon>
        <taxon>Plakobranchidae</taxon>
        <taxon>Plakobranchus</taxon>
    </lineage>
</organism>
<dbReference type="Proteomes" id="UP000735302">
    <property type="component" value="Unassembled WGS sequence"/>
</dbReference>
<reference evidence="9 10" key="1">
    <citation type="journal article" date="2021" name="Elife">
        <title>Chloroplast acquisition without the gene transfer in kleptoplastic sea slugs, Plakobranchus ocellatus.</title>
        <authorList>
            <person name="Maeda T."/>
            <person name="Takahashi S."/>
            <person name="Yoshida T."/>
            <person name="Shimamura S."/>
            <person name="Takaki Y."/>
            <person name="Nagai Y."/>
            <person name="Toyoda A."/>
            <person name="Suzuki Y."/>
            <person name="Arimoto A."/>
            <person name="Ishii H."/>
            <person name="Satoh N."/>
            <person name="Nishiyama T."/>
            <person name="Hasebe M."/>
            <person name="Maruyama T."/>
            <person name="Minagawa J."/>
            <person name="Obokata J."/>
            <person name="Shigenobu S."/>
        </authorList>
    </citation>
    <scope>NUCLEOTIDE SEQUENCE [LARGE SCALE GENOMIC DNA]</scope>
</reference>
<keyword evidence="7" id="KW-1133">Transmembrane helix</keyword>
<evidence type="ECO:0000256" key="1">
    <source>
        <dbReference type="ARBA" id="ARBA00004479"/>
    </source>
</evidence>
<feature type="compositionally biased region" description="Polar residues" evidence="6">
    <location>
        <begin position="503"/>
        <end position="514"/>
    </location>
</feature>
<feature type="region of interest" description="Disordered" evidence="6">
    <location>
        <begin position="580"/>
        <end position="625"/>
    </location>
</feature>
<feature type="compositionally biased region" description="Polar residues" evidence="6">
    <location>
        <begin position="588"/>
        <end position="612"/>
    </location>
</feature>
<name>A0AAV4APN9_9GAST</name>
<feature type="compositionally biased region" description="Polar residues" evidence="6">
    <location>
        <begin position="461"/>
        <end position="470"/>
    </location>
</feature>
<evidence type="ECO:0000256" key="2">
    <source>
        <dbReference type="ARBA" id="ARBA00023136"/>
    </source>
</evidence>
<dbReference type="GO" id="GO:0050839">
    <property type="term" value="F:cell adhesion molecule binding"/>
    <property type="evidence" value="ECO:0007669"/>
    <property type="project" value="TreeGrafter"/>
</dbReference>
<keyword evidence="7" id="KW-0812">Transmembrane</keyword>
<evidence type="ECO:0000256" key="4">
    <source>
        <dbReference type="ARBA" id="ARBA00023180"/>
    </source>
</evidence>
<gene>
    <name evidence="9" type="ORF">PoB_003534000</name>
</gene>
<evidence type="ECO:0000313" key="9">
    <source>
        <dbReference type="EMBL" id="GFO08835.1"/>
    </source>
</evidence>
<dbReference type="PANTHER" id="PTHR11640">
    <property type="entry name" value="NEPHRIN"/>
    <property type="match status" value="1"/>
</dbReference>
<keyword evidence="10" id="KW-1185">Reference proteome</keyword>
<dbReference type="Gene3D" id="2.60.40.10">
    <property type="entry name" value="Immunoglobulins"/>
    <property type="match status" value="2"/>
</dbReference>
<keyword evidence="3" id="KW-1015">Disulfide bond</keyword>
<dbReference type="SUPFAM" id="SSF48726">
    <property type="entry name" value="Immunoglobulin"/>
    <property type="match status" value="2"/>
</dbReference>
<dbReference type="SMART" id="SM00409">
    <property type="entry name" value="IG"/>
    <property type="match status" value="2"/>
</dbReference>
<keyword evidence="2 7" id="KW-0472">Membrane</keyword>
<dbReference type="AlphaFoldDB" id="A0AAV4APN9"/>
<evidence type="ECO:0000313" key="10">
    <source>
        <dbReference type="Proteomes" id="UP000735302"/>
    </source>
</evidence>
<dbReference type="InterPro" id="IPR051275">
    <property type="entry name" value="Cell_adhesion_signaling"/>
</dbReference>
<evidence type="ECO:0000256" key="5">
    <source>
        <dbReference type="ARBA" id="ARBA00023319"/>
    </source>
</evidence>
<evidence type="ECO:0000259" key="8">
    <source>
        <dbReference type="PROSITE" id="PS50835"/>
    </source>
</evidence>
<dbReference type="PANTHER" id="PTHR11640:SF31">
    <property type="entry name" value="IRREGULAR CHIASM C-ROUGHEST PROTEIN-RELATED"/>
    <property type="match status" value="1"/>
</dbReference>
<dbReference type="InterPro" id="IPR003599">
    <property type="entry name" value="Ig_sub"/>
</dbReference>
<evidence type="ECO:0000256" key="3">
    <source>
        <dbReference type="ARBA" id="ARBA00023157"/>
    </source>
</evidence>
<dbReference type="InterPro" id="IPR013783">
    <property type="entry name" value="Ig-like_fold"/>
</dbReference>
<dbReference type="EMBL" id="BLXT01004001">
    <property type="protein sequence ID" value="GFO08835.1"/>
    <property type="molecule type" value="Genomic_DNA"/>
</dbReference>
<dbReference type="GO" id="GO:0005886">
    <property type="term" value="C:plasma membrane"/>
    <property type="evidence" value="ECO:0007669"/>
    <property type="project" value="TreeGrafter"/>
</dbReference>
<sequence length="645" mass="71712">MAIISVASVHSSSWRENPKRNMLVGRIFVPINKITTYNHTNLTGTPVYYRSECSVDVPVAELGEGTHSFRAFIYPDVTDGIDLVAATTASTTVTLSKLIDATVSQNPEHTYTCNGVAPTDGSSESTLTDKCDYAPVVTFTHDSALPEFNEGDTPTFTCTAQGNPPPNLTITRKRTNQQLASVQGNLKTTELTHTVDPLDCLDTDVYVCTGQNNQGVITMGIFVGVKCSQQLATIISQPKTVDLSLGETAELGLKIYGYPPPHLVTLLRTRDNTNLTGSARHLIEYSPRQAPFGFVNVTISDVVEEDFTNYTITVDNGEDDENETMILVYRFRLVEFNAEQRESKENTTITVVVVVLVVVVIAVIFAALVLRFRGRRQLKVLEPAQVVEYVQILPDHANIYEEITDQVSEEQGMGHKGQRQLQVSQPKQTNEYEYVDDPTNKPEAAAPPFVEAGMKPRDQKQAQTMQSKQTNEYEEYDPDPNCKPKGATSKLFGEKDKRPKGQRQLQVSQPQQTNKYEEYVADPTNKPEGAVHLCEEEGMKLTVPDHKQFPAPPPDQKNVYEESSPNWAIGYEMPAQLFVKRSTRSETSKPVNEKNSAADTLQQPYANYSPPQQEDKDGQLKPYTNINFDFGEEKCVYVNTAGQGT</sequence>
<dbReference type="PROSITE" id="PS50835">
    <property type="entry name" value="IG_LIKE"/>
    <property type="match status" value="1"/>
</dbReference>
<feature type="region of interest" description="Disordered" evidence="6">
    <location>
        <begin position="408"/>
        <end position="427"/>
    </location>
</feature>
<feature type="domain" description="Ig-like" evidence="8">
    <location>
        <begin position="135"/>
        <end position="218"/>
    </location>
</feature>